<sequence length="279" mass="31061">MPFILTLLCIFALSAFIPHALAASALKHKGKKFLLIVLGIVAGFLAVLSEPGSQVSLDEFHDWYNNEHIPLRLNNLPAFLTGARYRASDARTPSWIALYDIASTSAFGDEAYTRLRSHRSPREAALIKRLELLDRRTLAACAYLDSGENWEKTTSLRCGNPTPVLITHGLEVSGAASGDEGAVEAWWKGCLDIMATTDGWVRSRVFECIDSGKVGTRIDEGRESQDVPRYFVVHEYTGTAAFTRHPSPGVEVVEHREWELYRAYPCLAQRNLPEDQANQ</sequence>
<dbReference type="OrthoDB" id="2851338at2759"/>
<comment type="caution">
    <text evidence="3">The sequence shown here is derived from an EMBL/GenBank/DDBJ whole genome shotgun (WGS) entry which is preliminary data.</text>
</comment>
<evidence type="ECO:0000313" key="3">
    <source>
        <dbReference type="EMBL" id="KAF7423029.1"/>
    </source>
</evidence>
<evidence type="ECO:0000313" key="4">
    <source>
        <dbReference type="Proteomes" id="UP000623687"/>
    </source>
</evidence>
<keyword evidence="2" id="KW-0732">Signal</keyword>
<keyword evidence="1" id="KW-0472">Membrane</keyword>
<feature type="signal peptide" evidence="2">
    <location>
        <begin position="1"/>
        <end position="22"/>
    </location>
</feature>
<evidence type="ECO:0000256" key="1">
    <source>
        <dbReference type="SAM" id="Phobius"/>
    </source>
</evidence>
<dbReference type="Proteomes" id="UP000623687">
    <property type="component" value="Unassembled WGS sequence"/>
</dbReference>
<dbReference type="AlphaFoldDB" id="A0A8H7DPD4"/>
<name>A0A8H7DPD4_PLEOS</name>
<reference evidence="3" key="1">
    <citation type="submission" date="2019-07" db="EMBL/GenBank/DDBJ databases">
        <authorList>
            <person name="Palmer J.M."/>
        </authorList>
    </citation>
    <scope>NUCLEOTIDE SEQUENCE</scope>
    <source>
        <strain evidence="3">PC9</strain>
    </source>
</reference>
<gene>
    <name evidence="3" type="ORF">PC9H_011193</name>
</gene>
<organism evidence="3 4">
    <name type="scientific">Pleurotus ostreatus</name>
    <name type="common">Oyster mushroom</name>
    <name type="synonym">White-rot fungus</name>
    <dbReference type="NCBI Taxonomy" id="5322"/>
    <lineage>
        <taxon>Eukaryota</taxon>
        <taxon>Fungi</taxon>
        <taxon>Dikarya</taxon>
        <taxon>Basidiomycota</taxon>
        <taxon>Agaricomycotina</taxon>
        <taxon>Agaricomycetes</taxon>
        <taxon>Agaricomycetidae</taxon>
        <taxon>Agaricales</taxon>
        <taxon>Pleurotineae</taxon>
        <taxon>Pleurotaceae</taxon>
        <taxon>Pleurotus</taxon>
    </lineage>
</organism>
<accession>A0A8H7DPD4</accession>
<evidence type="ECO:0000256" key="2">
    <source>
        <dbReference type="SAM" id="SignalP"/>
    </source>
</evidence>
<protein>
    <submittedName>
        <fullName evidence="3">Uncharacterized protein</fullName>
    </submittedName>
</protein>
<dbReference type="RefSeq" id="XP_036628061.1">
    <property type="nucleotide sequence ID" value="XM_036780678.1"/>
</dbReference>
<feature type="chain" id="PRO_5034850027" evidence="2">
    <location>
        <begin position="23"/>
        <end position="279"/>
    </location>
</feature>
<keyword evidence="1" id="KW-1133">Transmembrane helix</keyword>
<proteinExistence type="predicted"/>
<dbReference type="GeneID" id="59381011"/>
<keyword evidence="4" id="KW-1185">Reference proteome</keyword>
<keyword evidence="1" id="KW-0812">Transmembrane</keyword>
<dbReference type="EMBL" id="JACETU010000008">
    <property type="protein sequence ID" value="KAF7423029.1"/>
    <property type="molecule type" value="Genomic_DNA"/>
</dbReference>
<feature type="transmembrane region" description="Helical" evidence="1">
    <location>
        <begin position="32"/>
        <end position="48"/>
    </location>
</feature>
<dbReference type="VEuPathDB" id="FungiDB:PC9H_011193"/>